<dbReference type="GO" id="GO:0005737">
    <property type="term" value="C:cytoplasm"/>
    <property type="evidence" value="ECO:0007669"/>
    <property type="project" value="UniProtKB-SubCell"/>
</dbReference>
<feature type="binding site" evidence="11">
    <location>
        <position position="355"/>
    </location>
    <ligand>
        <name>L-phenylalanine</name>
        <dbReference type="ChEBI" id="CHEBI:58095"/>
    </ligand>
</feature>
<dbReference type="AlphaFoldDB" id="A0A235BN66"/>
<dbReference type="InterPro" id="IPR004529">
    <property type="entry name" value="Phe-tRNA-synth_IIc_asu"/>
</dbReference>
<dbReference type="FunFam" id="3.30.930.10:FF:000095">
    <property type="entry name" value="Phenylalanine--tRNA ligase alpha subunit"/>
    <property type="match status" value="1"/>
</dbReference>
<keyword evidence="3 11" id="KW-0963">Cytoplasm</keyword>
<protein>
    <recommendedName>
        <fullName evidence="11">Phenylalanine--tRNA ligase alpha subunit</fullName>
        <ecNumber evidence="11">6.1.1.20</ecNumber>
    </recommendedName>
    <alternativeName>
        <fullName evidence="11">Phenylalanyl-tRNA synthetase alpha subunit</fullName>
        <shortName evidence="11">PheRS</shortName>
    </alternativeName>
</protein>
<comment type="subunit">
    <text evidence="11">Tetramer of two alpha and two beta subunits.</text>
</comment>
<organism evidence="13 14">
    <name type="scientific">candidate division WOR-3 bacterium JGI_Cruoil_03_51_56</name>
    <dbReference type="NCBI Taxonomy" id="1973747"/>
    <lineage>
        <taxon>Bacteria</taxon>
        <taxon>Bacteria division WOR-3</taxon>
    </lineage>
</organism>
<evidence type="ECO:0000313" key="13">
    <source>
        <dbReference type="EMBL" id="OYD13913.1"/>
    </source>
</evidence>
<evidence type="ECO:0000256" key="10">
    <source>
        <dbReference type="ARBA" id="ARBA00023146"/>
    </source>
</evidence>
<evidence type="ECO:0000313" key="14">
    <source>
        <dbReference type="Proteomes" id="UP000215559"/>
    </source>
</evidence>
<feature type="binding site" evidence="11">
    <location>
        <position position="436"/>
    </location>
    <ligand>
        <name>Mg(2+)</name>
        <dbReference type="ChEBI" id="CHEBI:18420"/>
        <note>ligand shared with heterodimeric partner</note>
    </ligand>
</feature>
<dbReference type="InterPro" id="IPR036390">
    <property type="entry name" value="WH_DNA-bd_sf"/>
</dbReference>
<dbReference type="GO" id="GO:0000049">
    <property type="term" value="F:tRNA binding"/>
    <property type="evidence" value="ECO:0007669"/>
    <property type="project" value="InterPro"/>
</dbReference>
<gene>
    <name evidence="11" type="primary">pheS</name>
    <name evidence="13" type="ORF">CH330_09810</name>
</gene>
<keyword evidence="6 11" id="KW-0547">Nucleotide-binding</keyword>
<feature type="binding site" evidence="11">
    <location>
        <begin position="394"/>
        <end position="396"/>
    </location>
    <ligand>
        <name>L-phenylalanine</name>
        <dbReference type="ChEBI" id="CHEBI:58095"/>
    </ligand>
</feature>
<keyword evidence="9 11" id="KW-0648">Protein biosynthesis</keyword>
<comment type="caution">
    <text evidence="13">The sequence shown here is derived from an EMBL/GenBank/DDBJ whole genome shotgun (WGS) entry which is preliminary data.</text>
</comment>
<reference evidence="13 14" key="1">
    <citation type="submission" date="2017-07" db="EMBL/GenBank/DDBJ databases">
        <title>Recovery of genomes from metagenomes via a dereplication, aggregation, and scoring strategy.</title>
        <authorList>
            <person name="Sieber C.M."/>
            <person name="Probst A.J."/>
            <person name="Sharrar A."/>
            <person name="Thomas B.C."/>
            <person name="Hess M."/>
            <person name="Tringe S.G."/>
            <person name="Banfield J.F."/>
        </authorList>
    </citation>
    <scope>NUCLEOTIDE SEQUENCE [LARGE SCALE GENOMIC DNA]</scope>
    <source>
        <strain evidence="13">JGI_Cruoil_03_51_56</strain>
    </source>
</reference>
<dbReference type="InterPro" id="IPR022917">
    <property type="entry name" value="Phe_tRNA_ligase_alpha_bac/arc"/>
</dbReference>
<dbReference type="Pfam" id="PF01409">
    <property type="entry name" value="tRNA-synt_2d"/>
    <property type="match status" value="1"/>
</dbReference>
<dbReference type="Gene3D" id="1.10.10.10">
    <property type="entry name" value="Winged helix-like DNA-binding domain superfamily/Winged helix DNA-binding domain"/>
    <property type="match status" value="1"/>
</dbReference>
<dbReference type="EMBL" id="NOZP01000185">
    <property type="protein sequence ID" value="OYD13913.1"/>
    <property type="molecule type" value="Genomic_DNA"/>
</dbReference>
<dbReference type="PROSITE" id="PS50862">
    <property type="entry name" value="AA_TRNA_LIGASE_II"/>
    <property type="match status" value="1"/>
</dbReference>
<evidence type="ECO:0000256" key="11">
    <source>
        <dbReference type="HAMAP-Rule" id="MF_00282"/>
    </source>
</evidence>
<evidence type="ECO:0000256" key="8">
    <source>
        <dbReference type="ARBA" id="ARBA00022842"/>
    </source>
</evidence>
<evidence type="ECO:0000256" key="6">
    <source>
        <dbReference type="ARBA" id="ARBA00022741"/>
    </source>
</evidence>
<feature type="binding site" evidence="11">
    <location>
        <position position="460"/>
    </location>
    <ligand>
        <name>L-phenylalanine</name>
        <dbReference type="ChEBI" id="CHEBI:58095"/>
    </ligand>
</feature>
<dbReference type="Gene3D" id="3.30.930.10">
    <property type="entry name" value="Bira Bifunctional Protein, Domain 2"/>
    <property type="match status" value="1"/>
</dbReference>
<evidence type="ECO:0000256" key="2">
    <source>
        <dbReference type="ARBA" id="ARBA00006703"/>
    </source>
</evidence>
<dbReference type="InterPro" id="IPR045864">
    <property type="entry name" value="aa-tRNA-synth_II/BPL/LPL"/>
</dbReference>
<name>A0A235BN66_UNCW3</name>
<keyword evidence="5 11" id="KW-0479">Metal-binding</keyword>
<comment type="catalytic activity">
    <reaction evidence="11">
        <text>tRNA(Phe) + L-phenylalanine + ATP = L-phenylalanyl-tRNA(Phe) + AMP + diphosphate + H(+)</text>
        <dbReference type="Rhea" id="RHEA:19413"/>
        <dbReference type="Rhea" id="RHEA-COMP:9668"/>
        <dbReference type="Rhea" id="RHEA-COMP:9699"/>
        <dbReference type="ChEBI" id="CHEBI:15378"/>
        <dbReference type="ChEBI" id="CHEBI:30616"/>
        <dbReference type="ChEBI" id="CHEBI:33019"/>
        <dbReference type="ChEBI" id="CHEBI:58095"/>
        <dbReference type="ChEBI" id="CHEBI:78442"/>
        <dbReference type="ChEBI" id="CHEBI:78531"/>
        <dbReference type="ChEBI" id="CHEBI:456215"/>
        <dbReference type="EC" id="6.1.1.20"/>
    </reaction>
</comment>
<evidence type="ECO:0000259" key="12">
    <source>
        <dbReference type="PROSITE" id="PS50862"/>
    </source>
</evidence>
<dbReference type="SUPFAM" id="SSF55681">
    <property type="entry name" value="Class II aaRS and biotin synthetases"/>
    <property type="match status" value="1"/>
</dbReference>
<dbReference type="InterPro" id="IPR002319">
    <property type="entry name" value="Phenylalanyl-tRNA_Synthase"/>
</dbReference>
<keyword evidence="4 11" id="KW-0436">Ligase</keyword>
<dbReference type="Proteomes" id="UP000215559">
    <property type="component" value="Unassembled WGS sequence"/>
</dbReference>
<dbReference type="PANTHER" id="PTHR11538">
    <property type="entry name" value="PHENYLALANYL-TRNA SYNTHETASE"/>
    <property type="match status" value="1"/>
</dbReference>
<dbReference type="GO" id="GO:0006432">
    <property type="term" value="P:phenylalanyl-tRNA aminoacylation"/>
    <property type="evidence" value="ECO:0007669"/>
    <property type="project" value="UniProtKB-UniRule"/>
</dbReference>
<dbReference type="InterPro" id="IPR036388">
    <property type="entry name" value="WH-like_DNA-bd_sf"/>
</dbReference>
<feature type="domain" description="Aminoacyl-transfer RNA synthetases class-II family profile" evidence="12">
    <location>
        <begin position="254"/>
        <end position="487"/>
    </location>
</feature>
<feature type="binding site" evidence="11">
    <location>
        <position position="434"/>
    </location>
    <ligand>
        <name>L-phenylalanine</name>
        <dbReference type="ChEBI" id="CHEBI:58095"/>
    </ligand>
</feature>
<evidence type="ECO:0000256" key="5">
    <source>
        <dbReference type="ARBA" id="ARBA00022723"/>
    </source>
</evidence>
<dbReference type="GO" id="GO:0000287">
    <property type="term" value="F:magnesium ion binding"/>
    <property type="evidence" value="ECO:0007669"/>
    <property type="project" value="UniProtKB-UniRule"/>
</dbReference>
<comment type="subcellular location">
    <subcellularLocation>
        <location evidence="1 11">Cytoplasm</location>
    </subcellularLocation>
</comment>
<comment type="similarity">
    <text evidence="2 11">Belongs to the class-II aminoacyl-tRNA synthetase family. Phe-tRNA synthetase alpha subunit type 2 subfamily.</text>
</comment>
<sequence>MLKLPEHEYQTFAAVRRGPLSVEAVAQQVKLDQSLVTAAAQALSQRGWVKIEEKPREEFIITDKGEKYAGDFFPERRTFAKIREKGGRVKFQELPKLLGKDEVRSEVKWLTRKGWCNREAGSLVVTKKYEAKFPEDGPDEQFIKVVAGPRDMDTPATREYLKARGVDVDAALKLLKGRGELFKKKRRVRRVLSLTESGERLWAAGPGSVVPAQEVTQLTSELIVSGKWRDVVLKRYDPGLETAPRYPGKPHPLQRIIQETRRAFFEMGFEEAASPVVETAFWDFDALFQPQDHPAREMQDTFYMRKPVQGRLPAEKLVMRVGRTHENGGGTGSTGWRYEWNRSLAKRLVMRTHTTATTIRALAANPEAPRKVFCVGKVFRRENIDPTHLPEFVQIDGVIIDEQASFATLLGTLQEFYRKMGAEELKFRPSFFPYTEPSVEVFVRMEQLGAWIEMGGAGIFRPEVTLPLGCKAPVLAWGLGLERLVMLRFGVPDMRKLYWCDIDWLKKAALCR</sequence>
<dbReference type="GO" id="GO:0005524">
    <property type="term" value="F:ATP binding"/>
    <property type="evidence" value="ECO:0007669"/>
    <property type="project" value="UniProtKB-UniRule"/>
</dbReference>
<dbReference type="SUPFAM" id="SSF46785">
    <property type="entry name" value="Winged helix' DNA-binding domain"/>
    <property type="match status" value="1"/>
</dbReference>
<keyword evidence="7 11" id="KW-0067">ATP-binding</keyword>
<dbReference type="PANTHER" id="PTHR11538:SF40">
    <property type="entry name" value="PHENYLALANINE--TRNA LIGASE ALPHA SUBUNIT"/>
    <property type="match status" value="1"/>
</dbReference>
<keyword evidence="10 11" id="KW-0030">Aminoacyl-tRNA synthetase</keyword>
<dbReference type="GO" id="GO:0004826">
    <property type="term" value="F:phenylalanine-tRNA ligase activity"/>
    <property type="evidence" value="ECO:0007669"/>
    <property type="project" value="UniProtKB-UniRule"/>
</dbReference>
<dbReference type="EC" id="6.1.1.20" evidence="11"/>
<evidence type="ECO:0000256" key="1">
    <source>
        <dbReference type="ARBA" id="ARBA00004496"/>
    </source>
</evidence>
<evidence type="ECO:0000256" key="9">
    <source>
        <dbReference type="ARBA" id="ARBA00022917"/>
    </source>
</evidence>
<dbReference type="InterPro" id="IPR006195">
    <property type="entry name" value="aa-tRNA-synth_II"/>
</dbReference>
<evidence type="ECO:0000256" key="4">
    <source>
        <dbReference type="ARBA" id="ARBA00022598"/>
    </source>
</evidence>
<dbReference type="CDD" id="cd00496">
    <property type="entry name" value="PheRS_alpha_core"/>
    <property type="match status" value="1"/>
</dbReference>
<comment type="cofactor">
    <cofactor evidence="11">
        <name>Mg(2+)</name>
        <dbReference type="ChEBI" id="CHEBI:18420"/>
    </cofactor>
    <text evidence="11">Binds 2 magnesium ions per tetramer.</text>
</comment>
<dbReference type="HAMAP" id="MF_00282">
    <property type="entry name" value="Phe_tRNA_synth_alpha2"/>
    <property type="match status" value="1"/>
</dbReference>
<proteinExistence type="inferred from homology"/>
<dbReference type="NCBIfam" id="TIGR00468">
    <property type="entry name" value="pheS"/>
    <property type="match status" value="1"/>
</dbReference>
<evidence type="ECO:0000256" key="7">
    <source>
        <dbReference type="ARBA" id="ARBA00022840"/>
    </source>
</evidence>
<evidence type="ECO:0000256" key="3">
    <source>
        <dbReference type="ARBA" id="ARBA00022490"/>
    </source>
</evidence>
<keyword evidence="8 11" id="KW-0460">Magnesium</keyword>
<accession>A0A235BN66</accession>
<dbReference type="NCBIfam" id="NF003210">
    <property type="entry name" value="PRK04172.1"/>
    <property type="match status" value="1"/>
</dbReference>